<evidence type="ECO:0000256" key="1">
    <source>
        <dbReference type="ARBA" id="ARBA00004141"/>
    </source>
</evidence>
<evidence type="ECO:0000259" key="9">
    <source>
        <dbReference type="Pfam" id="PF06814"/>
    </source>
</evidence>
<protein>
    <submittedName>
        <fullName evidence="10">Transmembrane protein 87B</fullName>
    </submittedName>
</protein>
<evidence type="ECO:0000256" key="5">
    <source>
        <dbReference type="ARBA" id="ARBA00023136"/>
    </source>
</evidence>
<feature type="transmembrane region" description="Helical" evidence="7">
    <location>
        <begin position="350"/>
        <end position="374"/>
    </location>
</feature>
<comment type="subcellular location">
    <subcellularLocation>
        <location evidence="1">Membrane</location>
        <topology evidence="1">Multi-pass membrane protein</topology>
    </subcellularLocation>
</comment>
<feature type="signal peptide" evidence="8">
    <location>
        <begin position="1"/>
        <end position="22"/>
    </location>
</feature>
<dbReference type="PANTHER" id="PTHR21229">
    <property type="entry name" value="LUNG SEVEN TRANSMEMBRANE RECEPTOR"/>
    <property type="match status" value="1"/>
</dbReference>
<feature type="chain" id="PRO_5007051438" evidence="8">
    <location>
        <begin position="23"/>
        <end position="497"/>
    </location>
</feature>
<feature type="transmembrane region" description="Helical" evidence="7">
    <location>
        <begin position="389"/>
        <end position="407"/>
    </location>
</feature>
<dbReference type="AlphaFoldDB" id="A0A0X3Q352"/>
<organism evidence="10">
    <name type="scientific">Schistocephalus solidus</name>
    <name type="common">Tapeworm</name>
    <dbReference type="NCBI Taxonomy" id="70667"/>
    <lineage>
        <taxon>Eukaryota</taxon>
        <taxon>Metazoa</taxon>
        <taxon>Spiralia</taxon>
        <taxon>Lophotrochozoa</taxon>
        <taxon>Platyhelminthes</taxon>
        <taxon>Cestoda</taxon>
        <taxon>Eucestoda</taxon>
        <taxon>Diphyllobothriidea</taxon>
        <taxon>Diphyllobothriidae</taxon>
        <taxon>Schistocephalus</taxon>
    </lineage>
</organism>
<gene>
    <name evidence="10" type="primary">TM87B</name>
    <name evidence="10" type="ORF">TR152881</name>
</gene>
<feature type="transmembrane region" description="Helical" evidence="7">
    <location>
        <begin position="229"/>
        <end position="246"/>
    </location>
</feature>
<keyword evidence="3 8" id="KW-0732">Signal</keyword>
<proteinExistence type="predicted"/>
<dbReference type="GO" id="GO:0005794">
    <property type="term" value="C:Golgi apparatus"/>
    <property type="evidence" value="ECO:0007669"/>
    <property type="project" value="TreeGrafter"/>
</dbReference>
<feature type="transmembrane region" description="Helical" evidence="7">
    <location>
        <begin position="172"/>
        <end position="194"/>
    </location>
</feature>
<dbReference type="InterPro" id="IPR053937">
    <property type="entry name" value="GOST_TM"/>
</dbReference>
<dbReference type="GO" id="GO:0005829">
    <property type="term" value="C:cytosol"/>
    <property type="evidence" value="ECO:0007669"/>
    <property type="project" value="GOC"/>
</dbReference>
<accession>A0A0X3Q352</accession>
<dbReference type="EMBL" id="GEEE01004766">
    <property type="protein sequence ID" value="JAP58459.1"/>
    <property type="molecule type" value="Transcribed_RNA"/>
</dbReference>
<evidence type="ECO:0000313" key="10">
    <source>
        <dbReference type="EMBL" id="JAP58459.1"/>
    </source>
</evidence>
<feature type="transmembrane region" description="Helical" evidence="7">
    <location>
        <begin position="276"/>
        <end position="298"/>
    </location>
</feature>
<evidence type="ECO:0000256" key="3">
    <source>
        <dbReference type="ARBA" id="ARBA00022729"/>
    </source>
</evidence>
<dbReference type="PANTHER" id="PTHR21229:SF1">
    <property type="entry name" value="GH17801P"/>
    <property type="match status" value="1"/>
</dbReference>
<feature type="transmembrane region" description="Helical" evidence="7">
    <location>
        <begin position="304"/>
        <end position="329"/>
    </location>
</feature>
<keyword evidence="5 7" id="KW-0472">Membrane</keyword>
<dbReference type="GO" id="GO:0016020">
    <property type="term" value="C:membrane"/>
    <property type="evidence" value="ECO:0007669"/>
    <property type="project" value="UniProtKB-SubCell"/>
</dbReference>
<dbReference type="GO" id="GO:0042147">
    <property type="term" value="P:retrograde transport, endosome to Golgi"/>
    <property type="evidence" value="ECO:0007669"/>
    <property type="project" value="TreeGrafter"/>
</dbReference>
<evidence type="ECO:0000256" key="7">
    <source>
        <dbReference type="SAM" id="Phobius"/>
    </source>
</evidence>
<feature type="region of interest" description="Disordered" evidence="6">
    <location>
        <begin position="443"/>
        <end position="497"/>
    </location>
</feature>
<reference evidence="10" key="1">
    <citation type="submission" date="2016-01" db="EMBL/GenBank/DDBJ databases">
        <title>Reference transcriptome for the parasite Schistocephalus solidus: insights into the molecular evolution of parasitism.</title>
        <authorList>
            <person name="Hebert F.O."/>
            <person name="Grambauer S."/>
            <person name="Barber I."/>
            <person name="Landry C.R."/>
            <person name="Aubin-Horth N."/>
        </authorList>
    </citation>
    <scope>NUCLEOTIDE SEQUENCE</scope>
</reference>
<dbReference type="InterPro" id="IPR009637">
    <property type="entry name" value="GPR107/GPR108-like"/>
</dbReference>
<name>A0A0X3Q352_SCHSO</name>
<keyword evidence="2 7" id="KW-0812">Transmembrane</keyword>
<feature type="domain" description="GOST seven transmembrane" evidence="9">
    <location>
        <begin position="168"/>
        <end position="412"/>
    </location>
</feature>
<keyword evidence="4 7" id="KW-1133">Transmembrane helix</keyword>
<evidence type="ECO:0000256" key="6">
    <source>
        <dbReference type="SAM" id="MobiDB-lite"/>
    </source>
</evidence>
<evidence type="ECO:0000256" key="4">
    <source>
        <dbReference type="ARBA" id="ARBA00022989"/>
    </source>
</evidence>
<dbReference type="Pfam" id="PF06814">
    <property type="entry name" value="GOST_TM"/>
    <property type="match status" value="1"/>
</dbReference>
<evidence type="ECO:0000256" key="2">
    <source>
        <dbReference type="ARBA" id="ARBA00022692"/>
    </source>
</evidence>
<sequence length="497" mass="56649">MFCFRMICGFVFFLCFLSWTLAYPENGHFEAKATLDTLFSFSKSAYENTNFNAEIVCSLETETKFSLKLLWSECAETFADTKAINKGSEFEVRAQANLLQPVISESSGAFSCSPNTPMVLKAETNKSGSHLYLISVQCAHPNCDANVQVTVKIDIFSDYGYLSAIEYPLRTFYGLLSLAYVLLGFLWLAFTFCYWKDLLRIQYYITLMICIGICEQITLYAVYETLNRTGIAVFSVLIFAALVSCAKRTLARFLVMVVCVGYGITKSRLGTLYRRVLFVCAIYFLCSVIDSGILVYHGRFKPSLLVLLGGLPLIVIDLVILWWSLSYLASTLRETRMRRNAVKYRLYRTFSGLLIFVGIVSLLCMISSVVVLHWRPCTRAWRFIWFDETFWQILFFVVLVAIVFQWRPSSTNKLYARSAFLDPDVEPPPEDLEERLIESIVSGISNDGTSTEEHKDRRHNGEAEDEALLWAEQNIPPTTPMDRDSTKPPARPSMKME</sequence>
<evidence type="ECO:0000256" key="8">
    <source>
        <dbReference type="SAM" id="SignalP"/>
    </source>
</evidence>
<feature type="compositionally biased region" description="Basic and acidic residues" evidence="6">
    <location>
        <begin position="451"/>
        <end position="462"/>
    </location>
</feature>
<feature type="transmembrane region" description="Helical" evidence="7">
    <location>
        <begin position="201"/>
        <end position="223"/>
    </location>
</feature>